<proteinExistence type="predicted"/>
<evidence type="ECO:0000313" key="1">
    <source>
        <dbReference type="EMBL" id="RRT84104.1"/>
    </source>
</evidence>
<protein>
    <submittedName>
        <fullName evidence="1">Uncharacterized protein</fullName>
    </submittedName>
</protein>
<dbReference type="Proteomes" id="UP000287651">
    <property type="component" value="Unassembled WGS sequence"/>
</dbReference>
<gene>
    <name evidence="1" type="ORF">B296_00015251</name>
</gene>
<organism evidence="1 2">
    <name type="scientific">Ensete ventricosum</name>
    <name type="common">Abyssinian banana</name>
    <name type="synonym">Musa ensete</name>
    <dbReference type="NCBI Taxonomy" id="4639"/>
    <lineage>
        <taxon>Eukaryota</taxon>
        <taxon>Viridiplantae</taxon>
        <taxon>Streptophyta</taxon>
        <taxon>Embryophyta</taxon>
        <taxon>Tracheophyta</taxon>
        <taxon>Spermatophyta</taxon>
        <taxon>Magnoliopsida</taxon>
        <taxon>Liliopsida</taxon>
        <taxon>Zingiberales</taxon>
        <taxon>Musaceae</taxon>
        <taxon>Ensete</taxon>
    </lineage>
</organism>
<evidence type="ECO:0000313" key="2">
    <source>
        <dbReference type="Proteomes" id="UP000287651"/>
    </source>
</evidence>
<comment type="caution">
    <text evidence="1">The sequence shown here is derived from an EMBL/GenBank/DDBJ whole genome shotgun (WGS) entry which is preliminary data.</text>
</comment>
<dbReference type="AlphaFoldDB" id="A0A427B6K3"/>
<dbReference type="EMBL" id="AMZH03000369">
    <property type="protein sequence ID" value="RRT84104.1"/>
    <property type="molecule type" value="Genomic_DNA"/>
</dbReference>
<accession>A0A427B6K3</accession>
<reference evidence="1 2" key="1">
    <citation type="journal article" date="2014" name="Agronomy (Basel)">
        <title>A Draft Genome Sequence for Ensete ventricosum, the Drought-Tolerant Tree Against Hunger.</title>
        <authorList>
            <person name="Harrison J."/>
            <person name="Moore K.A."/>
            <person name="Paszkiewicz K."/>
            <person name="Jones T."/>
            <person name="Grant M."/>
            <person name="Ambacheew D."/>
            <person name="Muzemil S."/>
            <person name="Studholme D.J."/>
        </authorList>
    </citation>
    <scope>NUCLEOTIDE SEQUENCE [LARGE SCALE GENOMIC DNA]</scope>
</reference>
<name>A0A427B6K3_ENSVE</name>
<sequence>MPASDRWNTKLPVESMGRENTYSGFTNWSECFQSFVPATASASWTTNCGASTLGVHASSYLIQVASILYDYVVSSSKIKSNRQLVDATDHDALCRASEVALAEEVLVLLSSTFLSGSVSLMSTKTAKTLLRIISIPIAPWAIAGSISSTESIAVTVSVMFSRFSPAKANKVAWTSPSLSFFNRVWTFPLKLTTCN</sequence>